<feature type="region of interest" description="Disordered" evidence="8">
    <location>
        <begin position="1340"/>
        <end position="1366"/>
    </location>
</feature>
<dbReference type="PANTHER" id="PTHR36766">
    <property type="entry name" value="PLANT BROAD-SPECTRUM MILDEW RESISTANCE PROTEIN RPW8"/>
    <property type="match status" value="1"/>
</dbReference>
<comment type="subcellular location">
    <subcellularLocation>
        <location evidence="1">Cell membrane</location>
        <topology evidence="1">Single-pass membrane protein</topology>
    </subcellularLocation>
</comment>
<sequence length="1631" mass="182759">MGRIHLLKKCPDGTRSIKTDDLLKYIIGERGKQVAENDMVLPVPDRILRAERTFPLVIGWKEVRRGGRGAINIACNVGDAKMRCKRGMKQEEEEVIDQCDDNLDLTSAEVPFSLSFSTQQHLKPTRHRYTAAGLLLRVQASWYNMTAEMRIPLHDLREITNRFSVDTRIGQGGYGDVYKGVYNGREVAVKLLHVDPVQGIDDKQYINEVGNLLRAKHPNIVQLLGYSYETMSEFVKHNEILKMKRNVHVESCFMREMVHSNWKNRIKTTSEYPLEESHQVQTCIDTAMHCMEPERNNRPTIAEVLDILNRTETHIPKRQSITDPTKETKSDTLTWHGWRLQHWLPMAAVLPCPTIGLKSDSNMLEVMVAELNNNEHGYCNSMPTDSSNRTVQQIADRETSSVVEEVIIGRTEEKQKILSILSESITEKMIILPIYGIGGIGKTTLAQLIFNDPQFQDYTRVWIYVSQEFNLNKIGNSIITQLTDKISNIPTKQMLHKCLEELFASRSILVVVDDLWEENPKEFHKLKVMLGLGLGSKVIIVTTRDGGLARKICSPAVTPYKLETLRVDECWTIIKQKADFEGRVDQEQLEHIGREIATKCGGVPLAAQSLGYMLNGMTSDDWESRGRNQEKDGTLFTMHDLVHDLAKEILSHQLNTGGNKCRYALLTDCSKSLQLFVNFPANIKALRFQDCGGQELCGSAFSSAKCLSVLDLSECFINELPDCIGQLKQLRFLRAPDIRLEIPNCITELSELNYLNLRGSSEISALPVSIGDMKGLMHLDLSGCNRISKLPISFSELKQLVHLDLSNCNMFLAETLGGCTKLQYLNLSVLNSTGHKRITGLPEVIGNLIKLRYLNLSRCVDLMGPWPPEAEEIHKLLCSISTLSNLEHLDLSRNNQISSIPESIGKLTKLHTLDLSICCNIKKLPDSIFKMVRLKVLSWIYWPNRLSESALPRFNFVSLPHFEVQSSNDKCSSNISLLQPTNPDQLDIGKLENVKSAEEATSVKLIDKQAIRTLKFQWTLGAERFVDDKVVLEKLVPPSSVEILTIVGYRSHNIPDWFMGIRQYLPNLLALTLCDFPNCNNLLPPLGLLPNLLNLILDRMEGLEEWNTTHYSGKEGSNEPMFPKLEELKIKQCPKLRISLPRARRLWIQDSDNILSSWGEGSTHIGDSFSSLMHIIKGRELLVSGSKVPMHQWRLLYHLPAFRTLKIMDCTDLSTSPDMTQHLSSIDLQCLRLSSLDQAELPNWLAKLTSLHELTLDRCESMTSLPQWLGEVTSLKKMEVIFCPKLEKWLKSKENKRFIAHIDITVTRSPYQLLFLGEASDESNEEDIAETNEETTYSLHTATGSQRPIDDGVSNPSSPPPTRMADTIPQSRAAALTPETPRHLHPSPAAHNTMPSTNIAATMVAPISDDDADNMSIICIGDDDKLTVSATARPARPTPCTPLGLLMVSPLATSLVGDGAEGVLPRPGYTLTNATYNADDERPQLDSSSGSWASLQRARKGKGKQSDTDLVDPVDVPIISKKMRSLLELQELDVEAGSTGTAVSASSPAVLSLGLNAAVSASVKPRCYRRSPEREQEDDAACGERPPEQTKDPEKRNNSGTEEEGDRFSFRFLLDAFLAVVACFCSPQSRH</sequence>
<dbReference type="InterPro" id="IPR042197">
    <property type="entry name" value="Apaf_helical"/>
</dbReference>
<dbReference type="EnsemblPlants" id="EMT14139">
    <property type="protein sequence ID" value="EMT14139"/>
    <property type="gene ID" value="F775_25748"/>
</dbReference>
<dbReference type="Pfam" id="PF00931">
    <property type="entry name" value="NB-ARC"/>
    <property type="match status" value="1"/>
</dbReference>
<keyword evidence="4" id="KW-0677">Repeat</keyword>
<dbReference type="InterPro" id="IPR056789">
    <property type="entry name" value="LRR_R13L1-DRL21"/>
</dbReference>
<dbReference type="InterPro" id="IPR017441">
    <property type="entry name" value="Protein_kinase_ATP_BS"/>
</dbReference>
<evidence type="ECO:0000256" key="5">
    <source>
        <dbReference type="ARBA" id="ARBA00022821"/>
    </source>
</evidence>
<dbReference type="PROSITE" id="PS51450">
    <property type="entry name" value="LRR"/>
    <property type="match status" value="1"/>
</dbReference>
<evidence type="ECO:0000256" key="2">
    <source>
        <dbReference type="ARBA" id="ARBA00022614"/>
    </source>
</evidence>
<proteinExistence type="predicted"/>
<evidence type="ECO:0000256" key="8">
    <source>
        <dbReference type="SAM" id="MobiDB-lite"/>
    </source>
</evidence>
<dbReference type="SUPFAM" id="SSF56112">
    <property type="entry name" value="Protein kinase-like (PK-like)"/>
    <property type="match status" value="1"/>
</dbReference>
<keyword evidence="5" id="KW-0611">Plant defense</keyword>
<dbReference type="Gene3D" id="1.10.8.430">
    <property type="entry name" value="Helical domain of apoptotic protease-activating factors"/>
    <property type="match status" value="1"/>
</dbReference>
<dbReference type="Pfam" id="PF25019">
    <property type="entry name" value="LRR_R13L1-DRL21"/>
    <property type="match status" value="1"/>
</dbReference>
<dbReference type="Gene3D" id="3.40.50.300">
    <property type="entry name" value="P-loop containing nucleotide triphosphate hydrolases"/>
    <property type="match status" value="1"/>
</dbReference>
<dbReference type="GO" id="GO:0005886">
    <property type="term" value="C:plasma membrane"/>
    <property type="evidence" value="ECO:0007669"/>
    <property type="project" value="UniProtKB-SubCell"/>
</dbReference>
<dbReference type="InterPro" id="IPR000719">
    <property type="entry name" value="Prot_kinase_dom"/>
</dbReference>
<dbReference type="GO" id="GO:0006952">
    <property type="term" value="P:defense response"/>
    <property type="evidence" value="ECO:0007669"/>
    <property type="project" value="UniProtKB-KW"/>
</dbReference>
<dbReference type="PROSITE" id="PS50011">
    <property type="entry name" value="PROTEIN_KINASE_DOM"/>
    <property type="match status" value="1"/>
</dbReference>
<dbReference type="InterPro" id="IPR027417">
    <property type="entry name" value="P-loop_NTPase"/>
</dbReference>
<dbReference type="PRINTS" id="PR00364">
    <property type="entry name" value="DISEASERSIST"/>
</dbReference>
<dbReference type="SUPFAM" id="SSF52047">
    <property type="entry name" value="RNI-like"/>
    <property type="match status" value="2"/>
</dbReference>
<evidence type="ECO:0000256" key="1">
    <source>
        <dbReference type="ARBA" id="ARBA00004162"/>
    </source>
</evidence>
<evidence type="ECO:0000256" key="4">
    <source>
        <dbReference type="ARBA" id="ARBA00022737"/>
    </source>
</evidence>
<keyword evidence="6" id="KW-1133">Transmembrane helix</keyword>
<dbReference type="InterPro" id="IPR002182">
    <property type="entry name" value="NB-ARC"/>
</dbReference>
<protein>
    <submittedName>
        <fullName evidence="9">Putative disease resistance protein RGA1</fullName>
    </submittedName>
</protein>
<dbReference type="InterPro" id="IPR032675">
    <property type="entry name" value="LRR_dom_sf"/>
</dbReference>
<dbReference type="Gene3D" id="3.80.10.10">
    <property type="entry name" value="Ribonuclease Inhibitor"/>
    <property type="match status" value="3"/>
</dbReference>
<organism evidence="9">
    <name type="scientific">Aegilops tauschii</name>
    <name type="common">Tausch's goatgrass</name>
    <name type="synonym">Aegilops squarrosa</name>
    <dbReference type="NCBI Taxonomy" id="37682"/>
    <lineage>
        <taxon>Eukaryota</taxon>
        <taxon>Viridiplantae</taxon>
        <taxon>Streptophyta</taxon>
        <taxon>Embryophyta</taxon>
        <taxon>Tracheophyta</taxon>
        <taxon>Spermatophyta</taxon>
        <taxon>Magnoliopsida</taxon>
        <taxon>Liliopsida</taxon>
        <taxon>Poales</taxon>
        <taxon>Poaceae</taxon>
        <taxon>BOP clade</taxon>
        <taxon>Pooideae</taxon>
        <taxon>Triticodae</taxon>
        <taxon>Triticeae</taxon>
        <taxon>Triticinae</taxon>
        <taxon>Aegilops</taxon>
    </lineage>
</organism>
<dbReference type="SUPFAM" id="SSF52540">
    <property type="entry name" value="P-loop containing nucleoside triphosphate hydrolases"/>
    <property type="match status" value="1"/>
</dbReference>
<keyword evidence="7" id="KW-0472">Membrane</keyword>
<dbReference type="GO" id="GO:0005524">
    <property type="term" value="F:ATP binding"/>
    <property type="evidence" value="ECO:0007669"/>
    <property type="project" value="UniProtKB-UniRule"/>
</dbReference>
<dbReference type="InterPro" id="IPR055414">
    <property type="entry name" value="LRR_R13L4/SHOC2-like"/>
</dbReference>
<dbReference type="PROSITE" id="PS00107">
    <property type="entry name" value="PROTEIN_KINASE_ATP"/>
    <property type="match status" value="1"/>
</dbReference>
<dbReference type="Pfam" id="PF00069">
    <property type="entry name" value="Pkinase"/>
    <property type="match status" value="1"/>
</dbReference>
<feature type="region of interest" description="Disordered" evidence="8">
    <location>
        <begin position="1566"/>
        <end position="1605"/>
    </location>
</feature>
<dbReference type="InterPro" id="IPR011009">
    <property type="entry name" value="Kinase-like_dom_sf"/>
</dbReference>
<dbReference type="GO" id="GO:0043531">
    <property type="term" value="F:ADP binding"/>
    <property type="evidence" value="ECO:0007669"/>
    <property type="project" value="InterPro"/>
</dbReference>
<feature type="compositionally biased region" description="Polar residues" evidence="8">
    <location>
        <begin position="1485"/>
        <end position="1494"/>
    </location>
</feature>
<dbReference type="InterPro" id="IPR001611">
    <property type="entry name" value="Leu-rich_rpt"/>
</dbReference>
<keyword evidence="2" id="KW-0433">Leucine-rich repeat</keyword>
<dbReference type="Pfam" id="PF23598">
    <property type="entry name" value="LRR_14"/>
    <property type="match status" value="1"/>
</dbReference>
<name>R7W8V5_AEGTA</name>
<dbReference type="GO" id="GO:0004672">
    <property type="term" value="F:protein kinase activity"/>
    <property type="evidence" value="ECO:0007669"/>
    <property type="project" value="InterPro"/>
</dbReference>
<feature type="region of interest" description="Disordered" evidence="8">
    <location>
        <begin position="1475"/>
        <end position="1511"/>
    </location>
</feature>
<keyword evidence="3" id="KW-0812">Transmembrane</keyword>
<evidence type="ECO:0000256" key="7">
    <source>
        <dbReference type="ARBA" id="ARBA00023136"/>
    </source>
</evidence>
<dbReference type="Gene3D" id="3.30.200.20">
    <property type="entry name" value="Phosphorylase Kinase, domain 1"/>
    <property type="match status" value="1"/>
</dbReference>
<feature type="compositionally biased region" description="Basic and acidic residues" evidence="8">
    <location>
        <begin position="1585"/>
        <end position="1597"/>
    </location>
</feature>
<accession>R7W8V5</accession>
<evidence type="ECO:0000256" key="6">
    <source>
        <dbReference type="ARBA" id="ARBA00022989"/>
    </source>
</evidence>
<reference evidence="9" key="1">
    <citation type="submission" date="2015-06" db="UniProtKB">
        <authorList>
            <consortium name="EnsemblPlants"/>
        </authorList>
    </citation>
    <scope>IDENTIFICATION</scope>
</reference>
<evidence type="ECO:0000313" key="9">
    <source>
        <dbReference type="EnsemblPlants" id="EMT14139"/>
    </source>
</evidence>
<evidence type="ECO:0000256" key="3">
    <source>
        <dbReference type="ARBA" id="ARBA00022692"/>
    </source>
</evidence>
<dbReference type="PANTHER" id="PTHR36766:SF73">
    <property type="entry name" value="NB-ARC DOMAIN-CONTAINING PROTEIN"/>
    <property type="match status" value="1"/>
</dbReference>